<accession>A0A1W1XNW9</accession>
<organism evidence="7 8">
    <name type="scientific">Clostridium acidisoli DSM 12555</name>
    <dbReference type="NCBI Taxonomy" id="1121291"/>
    <lineage>
        <taxon>Bacteria</taxon>
        <taxon>Bacillati</taxon>
        <taxon>Bacillota</taxon>
        <taxon>Clostridia</taxon>
        <taxon>Eubacteriales</taxon>
        <taxon>Clostridiaceae</taxon>
        <taxon>Clostridium</taxon>
    </lineage>
</organism>
<evidence type="ECO:0000256" key="2">
    <source>
        <dbReference type="ARBA" id="ARBA00022475"/>
    </source>
</evidence>
<comment type="subcellular location">
    <subcellularLocation>
        <location evidence="1">Cell membrane</location>
        <topology evidence="1">Multi-pass membrane protein</topology>
    </subcellularLocation>
</comment>
<feature type="transmembrane region" description="Helical" evidence="6">
    <location>
        <begin position="38"/>
        <end position="63"/>
    </location>
</feature>
<protein>
    <submittedName>
        <fullName evidence="7">L-lysine exporter family protein LysE/ArgO</fullName>
    </submittedName>
</protein>
<feature type="transmembrane region" description="Helical" evidence="6">
    <location>
        <begin position="69"/>
        <end position="87"/>
    </location>
</feature>
<evidence type="ECO:0000313" key="8">
    <source>
        <dbReference type="Proteomes" id="UP000192468"/>
    </source>
</evidence>
<keyword evidence="5 6" id="KW-0472">Membrane</keyword>
<gene>
    <name evidence="7" type="ORF">SAMN02745134_02487</name>
</gene>
<dbReference type="STRING" id="1121291.SAMN02745134_02487"/>
<evidence type="ECO:0000256" key="3">
    <source>
        <dbReference type="ARBA" id="ARBA00022692"/>
    </source>
</evidence>
<dbReference type="Pfam" id="PF01810">
    <property type="entry name" value="LysE"/>
    <property type="match status" value="1"/>
</dbReference>
<dbReference type="EMBL" id="FWXH01000009">
    <property type="protein sequence ID" value="SMC25567.1"/>
    <property type="molecule type" value="Genomic_DNA"/>
</dbReference>
<dbReference type="OrthoDB" id="5638726at2"/>
<keyword evidence="3 6" id="KW-0812">Transmembrane</keyword>
<evidence type="ECO:0000256" key="6">
    <source>
        <dbReference type="SAM" id="Phobius"/>
    </source>
</evidence>
<keyword evidence="8" id="KW-1185">Reference proteome</keyword>
<evidence type="ECO:0000313" key="7">
    <source>
        <dbReference type="EMBL" id="SMC25567.1"/>
    </source>
</evidence>
<dbReference type="GO" id="GO:0005886">
    <property type="term" value="C:plasma membrane"/>
    <property type="evidence" value="ECO:0007669"/>
    <property type="project" value="UniProtKB-SubCell"/>
</dbReference>
<dbReference type="PANTHER" id="PTHR30086:SF20">
    <property type="entry name" value="ARGININE EXPORTER PROTEIN ARGO-RELATED"/>
    <property type="match status" value="1"/>
</dbReference>
<dbReference type="GO" id="GO:0015171">
    <property type="term" value="F:amino acid transmembrane transporter activity"/>
    <property type="evidence" value="ECO:0007669"/>
    <property type="project" value="TreeGrafter"/>
</dbReference>
<evidence type="ECO:0000256" key="4">
    <source>
        <dbReference type="ARBA" id="ARBA00022989"/>
    </source>
</evidence>
<sequence>MIKYFFQGLMLGFAYVAPIGMQNLYVINSAMVSKKIKAYKTAFITSFFDISLALACFFGVGSIMEQYRLLKLTILFIGSIVVIYLGLKIITQKIEVKNNEKYVDKSIAKVITSCFMVTFANPQAIIDGSLLLGGYRLALPYNTKGFFIVGVCIASFTWFTGITIFTVKFKNIFSNKIMNGINIVCGIIIVFYGIKLGFSFISYFIIK</sequence>
<feature type="transmembrane region" description="Helical" evidence="6">
    <location>
        <begin position="181"/>
        <end position="206"/>
    </location>
</feature>
<dbReference type="InterPro" id="IPR001123">
    <property type="entry name" value="LeuE-type"/>
</dbReference>
<proteinExistence type="predicted"/>
<reference evidence="7 8" key="1">
    <citation type="submission" date="2017-04" db="EMBL/GenBank/DDBJ databases">
        <authorList>
            <person name="Afonso C.L."/>
            <person name="Miller P.J."/>
            <person name="Scott M.A."/>
            <person name="Spackman E."/>
            <person name="Goraichik I."/>
            <person name="Dimitrov K.M."/>
            <person name="Suarez D.L."/>
            <person name="Swayne D.E."/>
        </authorList>
    </citation>
    <scope>NUCLEOTIDE SEQUENCE [LARGE SCALE GENOMIC DNA]</scope>
    <source>
        <strain evidence="7 8">DSM 12555</strain>
    </source>
</reference>
<name>A0A1W1XNW9_9CLOT</name>
<evidence type="ECO:0000256" key="5">
    <source>
        <dbReference type="ARBA" id="ARBA00023136"/>
    </source>
</evidence>
<dbReference type="Proteomes" id="UP000192468">
    <property type="component" value="Unassembled WGS sequence"/>
</dbReference>
<feature type="transmembrane region" description="Helical" evidence="6">
    <location>
        <begin position="146"/>
        <end position="169"/>
    </location>
</feature>
<dbReference type="PANTHER" id="PTHR30086">
    <property type="entry name" value="ARGININE EXPORTER PROTEIN ARGO"/>
    <property type="match status" value="1"/>
</dbReference>
<keyword evidence="2" id="KW-1003">Cell membrane</keyword>
<keyword evidence="4 6" id="KW-1133">Transmembrane helix</keyword>
<evidence type="ECO:0000256" key="1">
    <source>
        <dbReference type="ARBA" id="ARBA00004651"/>
    </source>
</evidence>
<feature type="transmembrane region" description="Helical" evidence="6">
    <location>
        <begin position="6"/>
        <end position="26"/>
    </location>
</feature>
<dbReference type="AlphaFoldDB" id="A0A1W1XNW9"/>
<dbReference type="RefSeq" id="WP_084116311.1">
    <property type="nucleotide sequence ID" value="NZ_FWXH01000009.1"/>
</dbReference>